<dbReference type="Gene3D" id="2.40.160.200">
    <property type="entry name" value="LURP1-related"/>
    <property type="match status" value="1"/>
</dbReference>
<dbReference type="OrthoDB" id="97518at2759"/>
<proteinExistence type="inferred from homology"/>
<dbReference type="InterPro" id="IPR038595">
    <property type="entry name" value="LOR_sf"/>
</dbReference>
<dbReference type="SUPFAM" id="SSF54518">
    <property type="entry name" value="Tubby C-terminal domain-like"/>
    <property type="match status" value="1"/>
</dbReference>
<dbReference type="PANTHER" id="PTHR31087:SF17">
    <property type="entry name" value="PROTEIN LURP-ONE-RELATED 14-RELATED"/>
    <property type="match status" value="1"/>
</dbReference>
<dbReference type="PANTHER" id="PTHR31087">
    <property type="match status" value="1"/>
</dbReference>
<dbReference type="Proteomes" id="UP000325577">
    <property type="component" value="Linkage Group LG14"/>
</dbReference>
<name>A0A5J5B8K5_9ASTE</name>
<dbReference type="AlphaFoldDB" id="A0A5J5B8K5"/>
<protein>
    <submittedName>
        <fullName evidence="2">Uncharacterized protein</fullName>
    </submittedName>
</protein>
<sequence length="169" mass="19322">MANPEWVYGIPSISVVGDGFCVPYPVDLIVKRKFIGLSDAHFDVLDVSGNLFLQVDGSLWQLQRKRIMRDPAGFPILTMREKVLTSHHRWTVHRGESSDATNLLFSVQKSHSLQIKTQLDVFLASNVNEDNPQLPCHWMLPFLSLSKFTRQYCHCRGERQLQMGKLLQG</sequence>
<dbReference type="Pfam" id="PF04525">
    <property type="entry name" value="LOR"/>
    <property type="match status" value="1"/>
</dbReference>
<gene>
    <name evidence="2" type="ORF">F0562_026205</name>
</gene>
<organism evidence="2 3">
    <name type="scientific">Nyssa sinensis</name>
    <dbReference type="NCBI Taxonomy" id="561372"/>
    <lineage>
        <taxon>Eukaryota</taxon>
        <taxon>Viridiplantae</taxon>
        <taxon>Streptophyta</taxon>
        <taxon>Embryophyta</taxon>
        <taxon>Tracheophyta</taxon>
        <taxon>Spermatophyta</taxon>
        <taxon>Magnoliopsida</taxon>
        <taxon>eudicotyledons</taxon>
        <taxon>Gunneridae</taxon>
        <taxon>Pentapetalae</taxon>
        <taxon>asterids</taxon>
        <taxon>Cornales</taxon>
        <taxon>Nyssaceae</taxon>
        <taxon>Nyssa</taxon>
    </lineage>
</organism>
<accession>A0A5J5B8K5</accession>
<evidence type="ECO:0000313" key="3">
    <source>
        <dbReference type="Proteomes" id="UP000325577"/>
    </source>
</evidence>
<dbReference type="InterPro" id="IPR025659">
    <property type="entry name" value="Tubby-like_C"/>
</dbReference>
<evidence type="ECO:0000256" key="1">
    <source>
        <dbReference type="ARBA" id="ARBA00005437"/>
    </source>
</evidence>
<dbReference type="InterPro" id="IPR007612">
    <property type="entry name" value="LOR"/>
</dbReference>
<evidence type="ECO:0000313" key="2">
    <source>
        <dbReference type="EMBL" id="KAA8539513.1"/>
    </source>
</evidence>
<comment type="similarity">
    <text evidence="1">Belongs to the LOR family.</text>
</comment>
<keyword evidence="3" id="KW-1185">Reference proteome</keyword>
<dbReference type="EMBL" id="CM018037">
    <property type="protein sequence ID" value="KAA8539513.1"/>
    <property type="molecule type" value="Genomic_DNA"/>
</dbReference>
<reference evidence="2 3" key="1">
    <citation type="submission" date="2019-09" db="EMBL/GenBank/DDBJ databases">
        <title>A chromosome-level genome assembly of the Chinese tupelo Nyssa sinensis.</title>
        <authorList>
            <person name="Yang X."/>
            <person name="Kang M."/>
            <person name="Yang Y."/>
            <person name="Xiong H."/>
            <person name="Wang M."/>
            <person name="Zhang Z."/>
            <person name="Wang Z."/>
            <person name="Wu H."/>
            <person name="Ma T."/>
            <person name="Liu J."/>
            <person name="Xi Z."/>
        </authorList>
    </citation>
    <scope>NUCLEOTIDE SEQUENCE [LARGE SCALE GENOMIC DNA]</scope>
    <source>
        <strain evidence="2">J267</strain>
        <tissue evidence="2">Leaf</tissue>
    </source>
</reference>